<reference evidence="2 3" key="1">
    <citation type="submission" date="2016-09" db="EMBL/GenBank/DDBJ databases">
        <title>Metabolic pathway, cell adaptation mechanisms and a novel monoxygenase revealed through proteogenomic-transcription analysis of a Sphingomonas haloaromaticamans strain degrading the fungicide ortho-phenylphenol.</title>
        <authorList>
            <person name="Perruchon C."/>
            <person name="Papadopoulou E.S."/>
            <person name="Rousidou C."/>
            <person name="Vasileiadis S."/>
            <person name="Tanou G."/>
            <person name="Amoutzias G."/>
            <person name="Molassiotis A."/>
            <person name="Karpouzas D.G."/>
        </authorList>
    </citation>
    <scope>NUCLEOTIDE SEQUENCE [LARGE SCALE GENOMIC DNA]</scope>
    <source>
        <strain evidence="2 3">P3</strain>
    </source>
</reference>
<sequence length="118" mass="12257">MPKMTERERLAKIEADQRNLAQEAETVRRGLRAQYGKVATELAVERLSEREFRDVLAQAIRVGGSAALAALKALPAASDDPPARGLPVKTGAAARGKSGATPPPGSEAGGASQATVQP</sequence>
<keyword evidence="3" id="KW-1185">Reference proteome</keyword>
<dbReference type="Proteomes" id="UP000179467">
    <property type="component" value="Unassembled WGS sequence"/>
</dbReference>
<evidence type="ECO:0000313" key="2">
    <source>
        <dbReference type="EMBL" id="OHT21583.1"/>
    </source>
</evidence>
<feature type="region of interest" description="Disordered" evidence="1">
    <location>
        <begin position="74"/>
        <end position="118"/>
    </location>
</feature>
<name>A0A1S1HK30_9SPHN</name>
<protein>
    <submittedName>
        <fullName evidence="2">Uncharacterized protein</fullName>
    </submittedName>
</protein>
<accession>A0A1S1HK30</accession>
<evidence type="ECO:0000256" key="1">
    <source>
        <dbReference type="SAM" id="MobiDB-lite"/>
    </source>
</evidence>
<organism evidence="2 3">
    <name type="scientific">Edaphosphingomonas haloaromaticamans</name>
    <dbReference type="NCBI Taxonomy" id="653954"/>
    <lineage>
        <taxon>Bacteria</taxon>
        <taxon>Pseudomonadati</taxon>
        <taxon>Pseudomonadota</taxon>
        <taxon>Alphaproteobacteria</taxon>
        <taxon>Sphingomonadales</taxon>
        <taxon>Rhizorhabdaceae</taxon>
        <taxon>Edaphosphingomonas</taxon>
    </lineage>
</organism>
<dbReference type="OrthoDB" id="7452576at2"/>
<gene>
    <name evidence="2" type="ORF">BHE75_03594</name>
</gene>
<dbReference type="EMBL" id="MIPT01000001">
    <property type="protein sequence ID" value="OHT21583.1"/>
    <property type="molecule type" value="Genomic_DNA"/>
</dbReference>
<comment type="caution">
    <text evidence="2">The sequence shown here is derived from an EMBL/GenBank/DDBJ whole genome shotgun (WGS) entry which is preliminary data.</text>
</comment>
<evidence type="ECO:0000313" key="3">
    <source>
        <dbReference type="Proteomes" id="UP000179467"/>
    </source>
</evidence>
<proteinExistence type="predicted"/>
<dbReference type="AlphaFoldDB" id="A0A1S1HK30"/>